<evidence type="ECO:0000259" key="13">
    <source>
        <dbReference type="PROSITE" id="PS51715"/>
    </source>
</evidence>
<comment type="catalytic activity">
    <reaction evidence="10">
        <text>GTP + H2O = GDP + phosphate + H(+)</text>
        <dbReference type="Rhea" id="RHEA:19669"/>
        <dbReference type="ChEBI" id="CHEBI:15377"/>
        <dbReference type="ChEBI" id="CHEBI:15378"/>
        <dbReference type="ChEBI" id="CHEBI:37565"/>
        <dbReference type="ChEBI" id="CHEBI:43474"/>
        <dbReference type="ChEBI" id="CHEBI:58189"/>
    </reaction>
    <physiologicalReaction direction="left-to-right" evidence="10">
        <dbReference type="Rhea" id="RHEA:19670"/>
    </physiologicalReaction>
</comment>
<evidence type="ECO:0000256" key="12">
    <source>
        <dbReference type="SAM" id="Phobius"/>
    </source>
</evidence>
<dbReference type="Pfam" id="PF02263">
    <property type="entry name" value="GBP"/>
    <property type="match status" value="1"/>
</dbReference>
<feature type="transmembrane region" description="Helical" evidence="12">
    <location>
        <begin position="359"/>
        <end position="376"/>
    </location>
</feature>
<name>A0AA35WFQ2_GEOBA</name>
<keyword evidence="7 12" id="KW-1133">Transmembrane helix</keyword>
<evidence type="ECO:0000256" key="7">
    <source>
        <dbReference type="ARBA" id="ARBA00022989"/>
    </source>
</evidence>
<evidence type="ECO:0000256" key="3">
    <source>
        <dbReference type="ARBA" id="ARBA00022741"/>
    </source>
</evidence>
<dbReference type="FunFam" id="1.20.58.420:FF:000001">
    <property type="entry name" value="Atlastin-1 isoform 1"/>
    <property type="match status" value="1"/>
</dbReference>
<evidence type="ECO:0000256" key="4">
    <source>
        <dbReference type="ARBA" id="ARBA00022801"/>
    </source>
</evidence>
<dbReference type="PANTHER" id="PTHR10751">
    <property type="entry name" value="GUANYLATE BINDING PROTEIN"/>
    <property type="match status" value="1"/>
</dbReference>
<evidence type="ECO:0000256" key="11">
    <source>
        <dbReference type="PROSITE-ProRule" id="PRU01052"/>
    </source>
</evidence>
<dbReference type="InterPro" id="IPR030386">
    <property type="entry name" value="G_GB1_RHD3_dom"/>
</dbReference>
<dbReference type="Proteomes" id="UP001174909">
    <property type="component" value="Unassembled WGS sequence"/>
</dbReference>
<evidence type="ECO:0000256" key="8">
    <source>
        <dbReference type="ARBA" id="ARBA00023134"/>
    </source>
</evidence>
<protein>
    <submittedName>
        <fullName evidence="14">Atlastin-2</fullName>
    </submittedName>
</protein>
<evidence type="ECO:0000256" key="1">
    <source>
        <dbReference type="ARBA" id="ARBA00004477"/>
    </source>
</evidence>
<keyword evidence="5" id="KW-0256">Endoplasmic reticulum</keyword>
<dbReference type="AlphaFoldDB" id="A0AA35WFQ2"/>
<gene>
    <name evidence="14" type="ORF">GBAR_LOCUS9641</name>
</gene>
<dbReference type="Gene3D" id="1.20.58.420">
    <property type="entry name" value="AHSP"/>
    <property type="match status" value="1"/>
</dbReference>
<keyword evidence="8" id="KW-0342">GTP-binding</keyword>
<dbReference type="InterPro" id="IPR036543">
    <property type="entry name" value="Guanylate-bd_C_sf"/>
</dbReference>
<keyword evidence="3" id="KW-0547">Nucleotide-binding</keyword>
<dbReference type="InterPro" id="IPR015894">
    <property type="entry name" value="Guanylate-bd_N"/>
</dbReference>
<dbReference type="Gene3D" id="3.40.50.300">
    <property type="entry name" value="P-loop containing nucleotide triphosphate hydrolases"/>
    <property type="match status" value="2"/>
</dbReference>
<dbReference type="GO" id="GO:0005525">
    <property type="term" value="F:GTP binding"/>
    <property type="evidence" value="ECO:0007669"/>
    <property type="project" value="UniProtKB-KW"/>
</dbReference>
<evidence type="ECO:0000256" key="2">
    <source>
        <dbReference type="ARBA" id="ARBA00022692"/>
    </source>
</evidence>
<keyword evidence="2 12" id="KW-0812">Transmembrane</keyword>
<keyword evidence="4" id="KW-0378">Hydrolase</keyword>
<comment type="subcellular location">
    <subcellularLocation>
        <location evidence="1">Endoplasmic reticulum membrane</location>
        <topology evidence="1">Multi-pass membrane protein</topology>
    </subcellularLocation>
</comment>
<evidence type="ECO:0000256" key="10">
    <source>
        <dbReference type="ARBA" id="ARBA00049117"/>
    </source>
</evidence>
<keyword evidence="6" id="KW-0460">Magnesium</keyword>
<comment type="caution">
    <text evidence="14">The sequence shown here is derived from an EMBL/GenBank/DDBJ whole genome shotgun (WGS) entry which is preliminary data.</text>
</comment>
<dbReference type="InterPro" id="IPR027417">
    <property type="entry name" value="P-loop_NTPase"/>
</dbReference>
<feature type="domain" description="GB1/RHD3-type G" evidence="13">
    <location>
        <begin position="1"/>
        <end position="116"/>
    </location>
</feature>
<dbReference type="EMBL" id="CASHTH010001462">
    <property type="protein sequence ID" value="CAI8015626.1"/>
    <property type="molecule type" value="Genomic_DNA"/>
</dbReference>
<organism evidence="14 15">
    <name type="scientific">Geodia barretti</name>
    <name type="common">Barrett's horny sponge</name>
    <dbReference type="NCBI Taxonomy" id="519541"/>
    <lineage>
        <taxon>Eukaryota</taxon>
        <taxon>Metazoa</taxon>
        <taxon>Porifera</taxon>
        <taxon>Demospongiae</taxon>
        <taxon>Heteroscleromorpha</taxon>
        <taxon>Tetractinellida</taxon>
        <taxon>Astrophorina</taxon>
        <taxon>Geodiidae</taxon>
        <taxon>Geodia</taxon>
    </lineage>
</organism>
<evidence type="ECO:0000256" key="6">
    <source>
        <dbReference type="ARBA" id="ARBA00022842"/>
    </source>
</evidence>
<evidence type="ECO:0000313" key="14">
    <source>
        <dbReference type="EMBL" id="CAI8015626.1"/>
    </source>
</evidence>
<dbReference type="GO" id="GO:0003924">
    <property type="term" value="F:GTPase activity"/>
    <property type="evidence" value="ECO:0007669"/>
    <property type="project" value="InterPro"/>
</dbReference>
<dbReference type="PROSITE" id="PS51715">
    <property type="entry name" value="G_GB1_RHD3"/>
    <property type="match status" value="1"/>
</dbReference>
<sequence length="427" mass="47966">MGEEGEEGEELTGFTWRGGIERDTTGILMWSKPYIIPLPNSREEVAVLLLDTQGAFDNQSTVKDCATIFALSTMVSSLQVYNLSGLIQENDLQHLHLFTEYGRLAMEENSGIKPFQVKRNILCVALCEIGATPMIMSLERREAQTILRKSYRQASSLSTDYYISLPHPEDIDSSFKENLAQLVPLLVSGEGLMVKKINGNPVTGSGLLDCFQVYMKIYQSETLPEPKSMLEATAEANNLNAQNASRDRYIKEMEKLCGAETPYLAPEKLEAKHKELTQLCLEQFKTTRKMGGEAFSAAFEERLQKEMMEAYESFLKRNESKHIMNAYRTPAVLVTVMAVSYFISSILDMMGIEFLSQSAIFGLYIPLLCVLLWSYVRYSGNFREVGQAIDNVTAVVWENALQPLYAKLMQKGLQHAVKIGTGKSKTE</sequence>
<dbReference type="GO" id="GO:0005789">
    <property type="term" value="C:endoplasmic reticulum membrane"/>
    <property type="evidence" value="ECO:0007669"/>
    <property type="project" value="UniProtKB-SubCell"/>
</dbReference>
<dbReference type="SUPFAM" id="SSF48340">
    <property type="entry name" value="Interferon-induced guanylate-binding protein 1 (GBP1), C-terminal domain"/>
    <property type="match status" value="1"/>
</dbReference>
<comment type="similarity">
    <text evidence="11">Belongs to the TRAFAC class dynamin-like GTPase superfamily. GB1/RHD3 GTPase family.</text>
</comment>
<proteinExistence type="inferred from homology"/>
<keyword evidence="9 12" id="KW-0472">Membrane</keyword>
<reference evidence="14" key="1">
    <citation type="submission" date="2023-03" db="EMBL/GenBank/DDBJ databases">
        <authorList>
            <person name="Steffen K."/>
            <person name="Cardenas P."/>
        </authorList>
    </citation>
    <scope>NUCLEOTIDE SEQUENCE</scope>
</reference>
<accession>A0AA35WFQ2</accession>
<evidence type="ECO:0000313" key="15">
    <source>
        <dbReference type="Proteomes" id="UP001174909"/>
    </source>
</evidence>
<evidence type="ECO:0000256" key="5">
    <source>
        <dbReference type="ARBA" id="ARBA00022824"/>
    </source>
</evidence>
<keyword evidence="15" id="KW-1185">Reference proteome</keyword>
<dbReference type="SUPFAM" id="SSF52540">
    <property type="entry name" value="P-loop containing nucleoside triphosphate hydrolases"/>
    <property type="match status" value="1"/>
</dbReference>
<evidence type="ECO:0000256" key="9">
    <source>
        <dbReference type="ARBA" id="ARBA00023136"/>
    </source>
</evidence>
<feature type="transmembrane region" description="Helical" evidence="12">
    <location>
        <begin position="326"/>
        <end position="347"/>
    </location>
</feature>